<sequence length="55" mass="6133">MFPLVTPKKNPLPLVRLIPPEIFRLAFFTIKITFLDPSDAGDEIVKLIPPFAAPS</sequence>
<evidence type="ECO:0000313" key="2">
    <source>
        <dbReference type="Proteomes" id="UP000033969"/>
    </source>
</evidence>
<name>A0A0G0WUA2_9BACT</name>
<dbReference type="AlphaFoldDB" id="A0A0G0WUA2"/>
<protein>
    <submittedName>
        <fullName evidence="1">Uncharacterized protein</fullName>
    </submittedName>
</protein>
<reference evidence="1 2" key="1">
    <citation type="journal article" date="2015" name="Nature">
        <title>rRNA introns, odd ribosomes, and small enigmatic genomes across a large radiation of phyla.</title>
        <authorList>
            <person name="Brown C.T."/>
            <person name="Hug L.A."/>
            <person name="Thomas B.C."/>
            <person name="Sharon I."/>
            <person name="Castelle C.J."/>
            <person name="Singh A."/>
            <person name="Wilkins M.J."/>
            <person name="Williams K.H."/>
            <person name="Banfield J.F."/>
        </authorList>
    </citation>
    <scope>NUCLEOTIDE SEQUENCE [LARGE SCALE GENOMIC DNA]</scope>
</reference>
<dbReference type="Proteomes" id="UP000033969">
    <property type="component" value="Unassembled WGS sequence"/>
</dbReference>
<evidence type="ECO:0000313" key="1">
    <source>
        <dbReference type="EMBL" id="KKS16344.1"/>
    </source>
</evidence>
<comment type="caution">
    <text evidence="1">The sequence shown here is derived from an EMBL/GenBank/DDBJ whole genome shotgun (WGS) entry which is preliminary data.</text>
</comment>
<dbReference type="EMBL" id="LCBU01000044">
    <property type="protein sequence ID" value="KKS16344.1"/>
    <property type="molecule type" value="Genomic_DNA"/>
</dbReference>
<organism evidence="1 2">
    <name type="scientific">Candidatus Woesebacteria bacterium GW2011_GWA1_41_7</name>
    <dbReference type="NCBI Taxonomy" id="1618556"/>
    <lineage>
        <taxon>Bacteria</taxon>
        <taxon>Candidatus Woeseibacteriota</taxon>
    </lineage>
</organism>
<proteinExistence type="predicted"/>
<accession>A0A0G0WUA2</accession>
<gene>
    <name evidence="1" type="ORF">UU74_C0044G0010</name>
</gene>